<comment type="caution">
    <text evidence="2">Lacks conserved residue(s) required for the propagation of feature annotation.</text>
</comment>
<evidence type="ECO:0000313" key="5">
    <source>
        <dbReference type="Proteomes" id="UP000472262"/>
    </source>
</evidence>
<dbReference type="SUPFAM" id="SSF49854">
    <property type="entry name" value="Spermadhesin, CUB domain"/>
    <property type="match status" value="1"/>
</dbReference>
<evidence type="ECO:0000259" key="3">
    <source>
        <dbReference type="PROSITE" id="PS01180"/>
    </source>
</evidence>
<dbReference type="SMART" id="SM00042">
    <property type="entry name" value="CUB"/>
    <property type="match status" value="1"/>
</dbReference>
<sequence length="201" mass="22836">GVGLIFKSCHDYEGVMSVLCTPLQVKCYRIKYPLLVKYFYAMQFCKFVKIYFIVNIQHVKIKKNKNWQRNNLDIFSCSLAPCGGNLKASSGIILSPGWPELYKECIYSIQTQTGKGIQLRARDFRLEEDDFYDFLHIYDGPDSLSPLLGSFYGTDVPERIESSSNKLFLAFRSDASLSSNGFVLQYTGIHSSLTSYAISHS</sequence>
<dbReference type="InterPro" id="IPR035914">
    <property type="entry name" value="Sperma_CUB_dom_sf"/>
</dbReference>
<dbReference type="PANTHER" id="PTHR46908">
    <property type="entry name" value="CUBILIN-LIKE PROTEIN"/>
    <property type="match status" value="1"/>
</dbReference>
<proteinExistence type="predicted"/>
<reference evidence="4" key="2">
    <citation type="submission" date="2025-09" db="UniProtKB">
        <authorList>
            <consortium name="Ensembl"/>
        </authorList>
    </citation>
    <scope>IDENTIFICATION</scope>
</reference>
<dbReference type="FunFam" id="2.60.120.290:FF:000001">
    <property type="entry name" value="CUB and sushi domain-containing protein 3 isoform X1"/>
    <property type="match status" value="1"/>
</dbReference>
<evidence type="ECO:0000256" key="1">
    <source>
        <dbReference type="ARBA" id="ARBA00023157"/>
    </source>
</evidence>
<accession>A0A672JTJ4</accession>
<dbReference type="Ensembl" id="ENSSGRT00000001109.1">
    <property type="protein sequence ID" value="ENSSGRP00000001015.1"/>
    <property type="gene ID" value="ENSSGRG00000000636.1"/>
</dbReference>
<keyword evidence="1" id="KW-1015">Disulfide bond</keyword>
<dbReference type="PANTHER" id="PTHR46908:SF8">
    <property type="entry name" value="C-TYPE LECTIN DOMAIN-CONTAINING PROTEIN"/>
    <property type="match status" value="1"/>
</dbReference>
<dbReference type="PROSITE" id="PS01180">
    <property type="entry name" value="CUB"/>
    <property type="match status" value="1"/>
</dbReference>
<evidence type="ECO:0000313" key="4">
    <source>
        <dbReference type="Ensembl" id="ENSSGRP00000001015.1"/>
    </source>
</evidence>
<name>A0A672JTJ4_SINGR</name>
<dbReference type="AlphaFoldDB" id="A0A672JTJ4"/>
<dbReference type="InterPro" id="IPR000859">
    <property type="entry name" value="CUB_dom"/>
</dbReference>
<dbReference type="InterPro" id="IPR052129">
    <property type="entry name" value="Spermadhesin-Link_domain"/>
</dbReference>
<evidence type="ECO:0000256" key="2">
    <source>
        <dbReference type="PROSITE-ProRule" id="PRU00059"/>
    </source>
</evidence>
<dbReference type="CDD" id="cd00041">
    <property type="entry name" value="CUB"/>
    <property type="match status" value="1"/>
</dbReference>
<feature type="domain" description="CUB" evidence="3">
    <location>
        <begin position="82"/>
        <end position="189"/>
    </location>
</feature>
<dbReference type="Proteomes" id="UP000472262">
    <property type="component" value="Unassembled WGS sequence"/>
</dbReference>
<reference evidence="4" key="1">
    <citation type="submission" date="2025-08" db="UniProtKB">
        <authorList>
            <consortium name="Ensembl"/>
        </authorList>
    </citation>
    <scope>IDENTIFICATION</scope>
</reference>
<protein>
    <recommendedName>
        <fullName evidence="3">CUB domain-containing protein</fullName>
    </recommendedName>
</protein>
<dbReference type="Gene3D" id="2.60.120.290">
    <property type="entry name" value="Spermadhesin, CUB domain"/>
    <property type="match status" value="1"/>
</dbReference>
<dbReference type="Pfam" id="PF00431">
    <property type="entry name" value="CUB"/>
    <property type="match status" value="1"/>
</dbReference>
<keyword evidence="5" id="KW-1185">Reference proteome</keyword>
<organism evidence="4 5">
    <name type="scientific">Sinocyclocheilus grahami</name>
    <name type="common">Dianchi golden-line fish</name>
    <name type="synonym">Barbus grahami</name>
    <dbReference type="NCBI Taxonomy" id="75366"/>
    <lineage>
        <taxon>Eukaryota</taxon>
        <taxon>Metazoa</taxon>
        <taxon>Chordata</taxon>
        <taxon>Craniata</taxon>
        <taxon>Vertebrata</taxon>
        <taxon>Euteleostomi</taxon>
        <taxon>Actinopterygii</taxon>
        <taxon>Neopterygii</taxon>
        <taxon>Teleostei</taxon>
        <taxon>Ostariophysi</taxon>
        <taxon>Cypriniformes</taxon>
        <taxon>Cyprinidae</taxon>
        <taxon>Cyprininae</taxon>
        <taxon>Sinocyclocheilus</taxon>
    </lineage>
</organism>